<dbReference type="AlphaFoldDB" id="D1A3R9"/>
<dbReference type="STRING" id="471852.Tcur_2409"/>
<comment type="subcellular location">
    <subcellularLocation>
        <location evidence="1">Cell membrane</location>
        <topology evidence="1">Multi-pass membrane protein</topology>
    </subcellularLocation>
</comment>
<evidence type="ECO:0000313" key="9">
    <source>
        <dbReference type="EMBL" id="ACY97972.1"/>
    </source>
</evidence>
<feature type="domain" description="YetF C-terminal" evidence="8">
    <location>
        <begin position="95"/>
        <end position="160"/>
    </location>
</feature>
<reference evidence="9 10" key="1">
    <citation type="journal article" date="2011" name="Stand. Genomic Sci.">
        <title>Complete genome sequence of Thermomonospora curvata type strain (B9).</title>
        <authorList>
            <person name="Chertkov O."/>
            <person name="Sikorski J."/>
            <person name="Nolan M."/>
            <person name="Lapidus A."/>
            <person name="Lucas S."/>
            <person name="Del Rio T.G."/>
            <person name="Tice H."/>
            <person name="Cheng J.F."/>
            <person name="Goodwin L."/>
            <person name="Pitluck S."/>
            <person name="Liolios K."/>
            <person name="Ivanova N."/>
            <person name="Mavromatis K."/>
            <person name="Mikhailova N."/>
            <person name="Ovchinnikova G."/>
            <person name="Pati A."/>
            <person name="Chen A."/>
            <person name="Palaniappan K."/>
            <person name="Djao O.D."/>
            <person name="Land M."/>
            <person name="Hauser L."/>
            <person name="Chang Y.J."/>
            <person name="Jeffries C.D."/>
            <person name="Brettin T."/>
            <person name="Han C."/>
            <person name="Detter J.C."/>
            <person name="Rohde M."/>
            <person name="Goker M."/>
            <person name="Woyke T."/>
            <person name="Bristow J."/>
            <person name="Eisen J.A."/>
            <person name="Markowitz V."/>
            <person name="Hugenholtz P."/>
            <person name="Klenk H.P."/>
            <person name="Kyrpides N.C."/>
        </authorList>
    </citation>
    <scope>NUCLEOTIDE SEQUENCE [LARGE SCALE GENOMIC DNA]</scope>
    <source>
        <strain evidence="10">ATCC 19995 / DSM 43183 / JCM 3096 / KCTC 9072 / NBRC 15933 / NCIMB 10081 / Henssen B9</strain>
    </source>
</reference>
<evidence type="ECO:0000256" key="4">
    <source>
        <dbReference type="ARBA" id="ARBA00022692"/>
    </source>
</evidence>
<evidence type="ECO:0000313" key="10">
    <source>
        <dbReference type="Proteomes" id="UP000001918"/>
    </source>
</evidence>
<feature type="transmembrane region" description="Helical" evidence="7">
    <location>
        <begin position="72"/>
        <end position="92"/>
    </location>
</feature>
<comment type="similarity">
    <text evidence="2">Belongs to the UPF0702 family.</text>
</comment>
<evidence type="ECO:0000256" key="6">
    <source>
        <dbReference type="ARBA" id="ARBA00023136"/>
    </source>
</evidence>
<dbReference type="EMBL" id="CP001738">
    <property type="protein sequence ID" value="ACY97972.1"/>
    <property type="molecule type" value="Genomic_DNA"/>
</dbReference>
<keyword evidence="4 7" id="KW-0812">Transmembrane</keyword>
<dbReference type="GO" id="GO:0005886">
    <property type="term" value="C:plasma membrane"/>
    <property type="evidence" value="ECO:0007669"/>
    <property type="project" value="UniProtKB-SubCell"/>
</dbReference>
<name>D1A3R9_THECD</name>
<evidence type="ECO:0000256" key="5">
    <source>
        <dbReference type="ARBA" id="ARBA00022989"/>
    </source>
</evidence>
<protein>
    <recommendedName>
        <fullName evidence="8">YetF C-terminal domain-containing protein</fullName>
    </recommendedName>
</protein>
<keyword evidence="10" id="KW-1185">Reference proteome</keyword>
<keyword evidence="6 7" id="KW-0472">Membrane</keyword>
<dbReference type="OrthoDB" id="8617494at2"/>
<feature type="transmembrane region" description="Helical" evidence="7">
    <location>
        <begin position="16"/>
        <end position="34"/>
    </location>
</feature>
<dbReference type="KEGG" id="tcu:Tcur_2409"/>
<dbReference type="Proteomes" id="UP000001918">
    <property type="component" value="Chromosome"/>
</dbReference>
<sequence length="172" mass="18918">MEWRSVFTLSVPLLEVFVRGTVTYLVLLILLRLVGRREAGGLGVTDVLLVVLVAQAAAAGLQGEAETVADGLLLVVTILFWSVAVDAVAYRFPCMAALLKARPRVLIENGRLNRKAMLREFMTAEEVLSQMRLHGIEDIAMVERAWIEPNGMISVIRRDRAAGDPVEPPRGL</sequence>
<proteinExistence type="inferred from homology"/>
<feature type="transmembrane region" description="Helical" evidence="7">
    <location>
        <begin position="41"/>
        <end position="60"/>
    </location>
</feature>
<dbReference type="HOGENOM" id="CLU_077149_3_2_11"/>
<dbReference type="InterPro" id="IPR007353">
    <property type="entry name" value="DUF421"/>
</dbReference>
<evidence type="ECO:0000256" key="1">
    <source>
        <dbReference type="ARBA" id="ARBA00004651"/>
    </source>
</evidence>
<dbReference type="Pfam" id="PF04239">
    <property type="entry name" value="DUF421"/>
    <property type="match status" value="1"/>
</dbReference>
<dbReference type="PANTHER" id="PTHR34582">
    <property type="entry name" value="UPF0702 TRANSMEMBRANE PROTEIN YCAP"/>
    <property type="match status" value="1"/>
</dbReference>
<dbReference type="InterPro" id="IPR023090">
    <property type="entry name" value="UPF0702_alpha/beta_dom_sf"/>
</dbReference>
<evidence type="ECO:0000256" key="7">
    <source>
        <dbReference type="SAM" id="Phobius"/>
    </source>
</evidence>
<keyword evidence="5 7" id="KW-1133">Transmembrane helix</keyword>
<dbReference type="Gene3D" id="3.30.240.20">
    <property type="entry name" value="bsu07140 like domains"/>
    <property type="match status" value="1"/>
</dbReference>
<evidence type="ECO:0000256" key="3">
    <source>
        <dbReference type="ARBA" id="ARBA00022475"/>
    </source>
</evidence>
<organism evidence="9 10">
    <name type="scientific">Thermomonospora curvata (strain ATCC 19995 / DSM 43183 / JCM 3096 / KCTC 9072 / NBRC 15933 / NCIMB 10081 / Henssen B9)</name>
    <dbReference type="NCBI Taxonomy" id="471852"/>
    <lineage>
        <taxon>Bacteria</taxon>
        <taxon>Bacillati</taxon>
        <taxon>Actinomycetota</taxon>
        <taxon>Actinomycetes</taxon>
        <taxon>Streptosporangiales</taxon>
        <taxon>Thermomonosporaceae</taxon>
        <taxon>Thermomonospora</taxon>
    </lineage>
</organism>
<accession>D1A3R9</accession>
<dbReference type="PANTHER" id="PTHR34582:SF6">
    <property type="entry name" value="UPF0702 TRANSMEMBRANE PROTEIN YCAP"/>
    <property type="match status" value="1"/>
</dbReference>
<dbReference type="RefSeq" id="WP_012852756.1">
    <property type="nucleotide sequence ID" value="NC_013510.1"/>
</dbReference>
<evidence type="ECO:0000259" key="8">
    <source>
        <dbReference type="Pfam" id="PF04239"/>
    </source>
</evidence>
<gene>
    <name evidence="9" type="ordered locus">Tcur_2409</name>
</gene>
<evidence type="ECO:0000256" key="2">
    <source>
        <dbReference type="ARBA" id="ARBA00006448"/>
    </source>
</evidence>
<dbReference type="eggNOG" id="COG2323">
    <property type="taxonomic scope" value="Bacteria"/>
</dbReference>
<keyword evidence="3" id="KW-1003">Cell membrane</keyword>